<reference evidence="1" key="1">
    <citation type="submission" date="2013-11" db="EMBL/GenBank/DDBJ databases">
        <title>Microbial diversity, functional groups and degradation webs in Northern and Southern Mediterranean and Red Sea marine crude oil polluted sites.</title>
        <authorList>
            <person name="Daffonchio D."/>
            <person name="Mapelli F."/>
            <person name="Ferrer M."/>
            <person name="Richter M."/>
            <person name="Cherif A."/>
            <person name="Malkawi H.I."/>
            <person name="Yakimov M.M."/>
            <person name="Abdel-Fattah Y.R."/>
            <person name="Blaghen M."/>
            <person name="Golyshin P.N."/>
            <person name="Kalogerakis N."/>
            <person name="Boon N."/>
            <person name="Magagnini M."/>
            <person name="Fava F."/>
        </authorList>
    </citation>
    <scope>NUCLEOTIDE SEQUENCE</scope>
</reference>
<proteinExistence type="predicted"/>
<name>A0A1B6NWV2_9ZZZZ</name>
<comment type="caution">
    <text evidence="1">The sequence shown here is derived from an EMBL/GenBank/DDBJ whole genome shotgun (WGS) entry which is preliminary data.</text>
</comment>
<gene>
    <name evidence="1" type="ORF">MGSAQ_000666</name>
</gene>
<dbReference type="EMBL" id="AYSL01000308">
    <property type="protein sequence ID" value="KTF07838.1"/>
    <property type="molecule type" value="Genomic_DNA"/>
</dbReference>
<evidence type="ECO:0000313" key="1">
    <source>
        <dbReference type="EMBL" id="KTF07838.1"/>
    </source>
</evidence>
<protein>
    <submittedName>
        <fullName evidence="1">Uncharacterized protein</fullName>
    </submittedName>
</protein>
<dbReference type="AlphaFoldDB" id="A0A1B6NWV2"/>
<organism evidence="1">
    <name type="scientific">marine sediment metagenome</name>
    <dbReference type="NCBI Taxonomy" id="412755"/>
    <lineage>
        <taxon>unclassified sequences</taxon>
        <taxon>metagenomes</taxon>
        <taxon>ecological metagenomes</taxon>
    </lineage>
</organism>
<sequence length="38" mass="4299">MPCRKYSNSVVWSVRRVNFPLVRSMRTRTISSGTGIGV</sequence>
<accession>A0A1B6NWV2</accession>